<protein>
    <recommendedName>
        <fullName evidence="2">DUF2326 domain-containing protein</fullName>
    </recommendedName>
</protein>
<dbReference type="AlphaFoldDB" id="A0A1E8BLB7"/>
<evidence type="ECO:0000256" key="1">
    <source>
        <dbReference type="SAM" id="Coils"/>
    </source>
</evidence>
<keyword evidence="1" id="KW-0175">Coiled coil</keyword>
<accession>A0A1E8BLB7</accession>
<reference evidence="3 4" key="1">
    <citation type="submission" date="2016-05" db="EMBL/GenBank/DDBJ databases">
        <title>Bacillus thuringiensis and Bacillus weihenstephanensis as novel biocontrol agents of wilt causing Verticillium species.</title>
        <authorList>
            <person name="Hollensteiner J."/>
            <person name="Wemheuer F."/>
            <person name="Harting R."/>
            <person name="Kolarzyk A."/>
            <person name="Diaz-Valerio S."/>
            <person name="Poehlein A."/>
            <person name="Brzuszkiewicz E."/>
            <person name="Nesemann K."/>
            <person name="Braus-Stromeyer S."/>
            <person name="Braus G."/>
            <person name="Daniel R."/>
            <person name="Liesegang H."/>
        </authorList>
    </citation>
    <scope>NUCLEOTIDE SEQUENCE [LARGE SCALE GENOMIC DNA]</scope>
    <source>
        <strain evidence="3 4">GOE11</strain>
    </source>
</reference>
<dbReference type="Gene3D" id="3.40.50.300">
    <property type="entry name" value="P-loop containing nucleotide triphosphate hydrolases"/>
    <property type="match status" value="1"/>
</dbReference>
<dbReference type="Pfam" id="PF10088">
    <property type="entry name" value="DUF2326"/>
    <property type="match status" value="1"/>
</dbReference>
<dbReference type="PATRIC" id="fig|86662.28.peg.3532"/>
<dbReference type="RefSeq" id="WP_070147112.1">
    <property type="nucleotide sequence ID" value="NZ_LXLX01000042.1"/>
</dbReference>
<proteinExistence type="predicted"/>
<comment type="caution">
    <text evidence="3">The sequence shown here is derived from an EMBL/GenBank/DDBJ whole genome shotgun (WGS) entry which is preliminary data.</text>
</comment>
<dbReference type="EMBL" id="LXLX01000042">
    <property type="protein sequence ID" value="OFD90562.1"/>
    <property type="molecule type" value="Genomic_DNA"/>
</dbReference>
<evidence type="ECO:0000259" key="2">
    <source>
        <dbReference type="Pfam" id="PF10088"/>
    </source>
</evidence>
<feature type="domain" description="DUF2326" evidence="2">
    <location>
        <begin position="424"/>
        <end position="521"/>
    </location>
</feature>
<evidence type="ECO:0000313" key="4">
    <source>
        <dbReference type="Proteomes" id="UP000175835"/>
    </source>
</evidence>
<dbReference type="Proteomes" id="UP000175835">
    <property type="component" value="Unassembled WGS sequence"/>
</dbReference>
<organism evidence="3 4">
    <name type="scientific">Bacillus mycoides</name>
    <dbReference type="NCBI Taxonomy" id="1405"/>
    <lineage>
        <taxon>Bacteria</taxon>
        <taxon>Bacillati</taxon>
        <taxon>Bacillota</taxon>
        <taxon>Bacilli</taxon>
        <taxon>Bacillales</taxon>
        <taxon>Bacillaceae</taxon>
        <taxon>Bacillus</taxon>
        <taxon>Bacillus cereus group</taxon>
    </lineage>
</organism>
<dbReference type="InterPro" id="IPR018760">
    <property type="entry name" value="DUF2326"/>
</dbReference>
<evidence type="ECO:0000313" key="3">
    <source>
        <dbReference type="EMBL" id="OFD90562.1"/>
    </source>
</evidence>
<dbReference type="InterPro" id="IPR027417">
    <property type="entry name" value="P-loop_NTPase"/>
</dbReference>
<name>A0A1E8BLB7_BACMY</name>
<sequence length="539" mass="62435">MLERIKSAIFAEGVIEFHEGLNVVLGDNKGSNSIGKSTLLMIIDFVFGGNTYISHNSDVVAKLGHHEFGFTFKFNKTEYHFVRGTEDSDVVYKSNNKYEKLHEIKVNDFTKKLKHLYELESDKLTFRAAVSTYSRVWGKENNNVKKPLHSFAQENFSQTVTNLIKLFNKYDAIELQDKELKKLEDQKQVLNKAGKHKLIPKITKNNFGKNIKEIESLTKEIERLGKSAYSPSGDISEIVSDEMISLRERKKKLIDEREYYISRLNRTARTIKTSAFAGFENLLEFFPNVNLEKLQNIESFHQGISSILSDELEHAKIELANKVDELEKEIDIVIKKQEQLLNPDEELNVFIDSLIELSSRLKSLQLENEYYRKLSGIKEDIDNKKGELEELKEKIVKEINGAINTKLREINDLIHEDKRTAPELNLTYSKYEYKFFDNTGTGKAYTNLIIFDLAILTLTKIPFIMHDSFLFKNIENEAVEQIIKFYNSMSKQVFIAIDIIDMYTKETQEILDVKKVIQLSKDKLLTTLDWRDSSKEGTE</sequence>
<gene>
    <name evidence="3" type="ORF">BWGOE11_34260</name>
</gene>
<feature type="coiled-coil region" evidence="1">
    <location>
        <begin position="374"/>
        <end position="401"/>
    </location>
</feature>
<feature type="coiled-coil region" evidence="1">
    <location>
        <begin position="309"/>
        <end position="336"/>
    </location>
</feature>